<accession>A0A9J6FG22</accession>
<comment type="subcellular location">
    <subcellularLocation>
        <location evidence="1">Mitochondrion inner membrane</location>
        <topology evidence="1">Peripheral membrane protein</topology>
        <orientation evidence="1">Matrix side</orientation>
    </subcellularLocation>
</comment>
<protein>
    <recommendedName>
        <fullName evidence="3">NADH dehydrogenase [ubiquinone] 1 beta subcomplex subunit 10</fullName>
    </recommendedName>
</protein>
<evidence type="ECO:0000256" key="1">
    <source>
        <dbReference type="ARBA" id="ARBA00004443"/>
    </source>
</evidence>
<evidence type="ECO:0000256" key="6">
    <source>
        <dbReference type="ARBA" id="ARBA00022792"/>
    </source>
</evidence>
<keyword evidence="11" id="KW-1185">Reference proteome</keyword>
<dbReference type="InterPro" id="IPR039993">
    <property type="entry name" value="NDUFB10"/>
</dbReference>
<dbReference type="EMBL" id="JABSTR010000003">
    <property type="protein sequence ID" value="KAH9365278.1"/>
    <property type="molecule type" value="Genomic_DNA"/>
</dbReference>
<dbReference type="GO" id="GO:0045271">
    <property type="term" value="C:respiratory chain complex I"/>
    <property type="evidence" value="ECO:0007669"/>
    <property type="project" value="UniProtKB-ARBA"/>
</dbReference>
<keyword evidence="5" id="KW-0679">Respiratory chain</keyword>
<proteinExistence type="inferred from homology"/>
<dbReference type="OrthoDB" id="6017729at2759"/>
<sequence length="114" mass="13665">MHCSTFPQPGYERKLSSQIEGPSTNWYHRKYRRVPTIDECYSDDLMCKFEANEQYKRDREVDTKIVNLLSQRRDDCMAYEIGSQERCQPIIDQYKEAELNWFIKCEKVAVKRSV</sequence>
<keyword evidence="8" id="KW-0496">Mitochondrion</keyword>
<dbReference type="PANTHER" id="PTHR13094">
    <property type="entry name" value="NADH-UBIQUINONE OXIDOREDUCTASE PDSW SUBUNIT"/>
    <property type="match status" value="1"/>
</dbReference>
<keyword evidence="6" id="KW-0999">Mitochondrion inner membrane</keyword>
<reference evidence="10 11" key="1">
    <citation type="journal article" date="2020" name="Cell">
        <title>Large-Scale Comparative Analyses of Tick Genomes Elucidate Their Genetic Diversity and Vector Capacities.</title>
        <authorList>
            <consortium name="Tick Genome and Microbiome Consortium (TIGMIC)"/>
            <person name="Jia N."/>
            <person name="Wang J."/>
            <person name="Shi W."/>
            <person name="Du L."/>
            <person name="Sun Y."/>
            <person name="Zhan W."/>
            <person name="Jiang J.F."/>
            <person name="Wang Q."/>
            <person name="Zhang B."/>
            <person name="Ji P."/>
            <person name="Bell-Sakyi L."/>
            <person name="Cui X.M."/>
            <person name="Yuan T.T."/>
            <person name="Jiang B.G."/>
            <person name="Yang W.F."/>
            <person name="Lam T.T."/>
            <person name="Chang Q.C."/>
            <person name="Ding S.J."/>
            <person name="Wang X.J."/>
            <person name="Zhu J.G."/>
            <person name="Ruan X.D."/>
            <person name="Zhao L."/>
            <person name="Wei J.T."/>
            <person name="Ye R.Z."/>
            <person name="Que T.C."/>
            <person name="Du C.H."/>
            <person name="Zhou Y.H."/>
            <person name="Cheng J.X."/>
            <person name="Dai P.F."/>
            <person name="Guo W.B."/>
            <person name="Han X.H."/>
            <person name="Huang E.J."/>
            <person name="Li L.F."/>
            <person name="Wei W."/>
            <person name="Gao Y.C."/>
            <person name="Liu J.Z."/>
            <person name="Shao H.Z."/>
            <person name="Wang X."/>
            <person name="Wang C.C."/>
            <person name="Yang T.C."/>
            <person name="Huo Q.B."/>
            <person name="Li W."/>
            <person name="Chen H.Y."/>
            <person name="Chen S.E."/>
            <person name="Zhou L.G."/>
            <person name="Ni X.B."/>
            <person name="Tian J.H."/>
            <person name="Sheng Y."/>
            <person name="Liu T."/>
            <person name="Pan Y.S."/>
            <person name="Xia L.Y."/>
            <person name="Li J."/>
            <person name="Zhao F."/>
            <person name="Cao W.C."/>
        </authorList>
    </citation>
    <scope>NUCLEOTIDE SEQUENCE [LARGE SCALE GENOMIC DNA]</scope>
    <source>
        <strain evidence="10">HaeL-2018</strain>
    </source>
</reference>
<evidence type="ECO:0000256" key="7">
    <source>
        <dbReference type="ARBA" id="ARBA00022982"/>
    </source>
</evidence>
<dbReference type="Proteomes" id="UP000821853">
    <property type="component" value="Unassembled WGS sequence"/>
</dbReference>
<evidence type="ECO:0000256" key="3">
    <source>
        <dbReference type="ARBA" id="ARBA00014109"/>
    </source>
</evidence>
<dbReference type="Pfam" id="PF10249">
    <property type="entry name" value="NDUFB10"/>
    <property type="match status" value="1"/>
</dbReference>
<evidence type="ECO:0000256" key="2">
    <source>
        <dbReference type="ARBA" id="ARBA00008317"/>
    </source>
</evidence>
<dbReference type="GO" id="GO:0005743">
    <property type="term" value="C:mitochondrial inner membrane"/>
    <property type="evidence" value="ECO:0007669"/>
    <property type="project" value="UniProtKB-SubCell"/>
</dbReference>
<keyword evidence="4" id="KW-0813">Transport</keyword>
<dbReference type="InterPro" id="IPR019377">
    <property type="entry name" value="NADH_UbQ_OxRdtase_su10"/>
</dbReference>
<evidence type="ECO:0000256" key="5">
    <source>
        <dbReference type="ARBA" id="ARBA00022660"/>
    </source>
</evidence>
<evidence type="ECO:0000313" key="11">
    <source>
        <dbReference type="Proteomes" id="UP000821853"/>
    </source>
</evidence>
<evidence type="ECO:0000256" key="9">
    <source>
        <dbReference type="ARBA" id="ARBA00023136"/>
    </source>
</evidence>
<organism evidence="10 11">
    <name type="scientific">Haemaphysalis longicornis</name>
    <name type="common">Bush tick</name>
    <dbReference type="NCBI Taxonomy" id="44386"/>
    <lineage>
        <taxon>Eukaryota</taxon>
        <taxon>Metazoa</taxon>
        <taxon>Ecdysozoa</taxon>
        <taxon>Arthropoda</taxon>
        <taxon>Chelicerata</taxon>
        <taxon>Arachnida</taxon>
        <taxon>Acari</taxon>
        <taxon>Parasitiformes</taxon>
        <taxon>Ixodida</taxon>
        <taxon>Ixodoidea</taxon>
        <taxon>Ixodidae</taxon>
        <taxon>Haemaphysalinae</taxon>
        <taxon>Haemaphysalis</taxon>
    </lineage>
</organism>
<evidence type="ECO:0000313" key="10">
    <source>
        <dbReference type="EMBL" id="KAH9365278.1"/>
    </source>
</evidence>
<evidence type="ECO:0000256" key="8">
    <source>
        <dbReference type="ARBA" id="ARBA00023128"/>
    </source>
</evidence>
<evidence type="ECO:0000256" key="4">
    <source>
        <dbReference type="ARBA" id="ARBA00022448"/>
    </source>
</evidence>
<comment type="caution">
    <text evidence="10">The sequence shown here is derived from an EMBL/GenBank/DDBJ whole genome shotgun (WGS) entry which is preliminary data.</text>
</comment>
<keyword evidence="9" id="KW-0472">Membrane</keyword>
<dbReference type="VEuPathDB" id="VectorBase:HLOH_062399"/>
<comment type="similarity">
    <text evidence="2">Belongs to the complex I NDUFB10 subunit family.</text>
</comment>
<dbReference type="AlphaFoldDB" id="A0A9J6FG22"/>
<gene>
    <name evidence="10" type="ORF">HPB48_015844</name>
</gene>
<dbReference type="PANTHER" id="PTHR13094:SF1">
    <property type="entry name" value="NADH DEHYDROGENASE [UBIQUINONE] 1 BETA SUBCOMPLEX SUBUNIT 10"/>
    <property type="match status" value="1"/>
</dbReference>
<name>A0A9J6FG22_HAELO</name>
<keyword evidence="7" id="KW-0249">Electron transport</keyword>